<evidence type="ECO:0000313" key="2">
    <source>
        <dbReference type="EMBL" id="URI08094.1"/>
    </source>
</evidence>
<protein>
    <recommendedName>
        <fullName evidence="4">Lipoprotein</fullName>
    </recommendedName>
</protein>
<dbReference type="RefSeq" id="WP_250196316.1">
    <property type="nucleotide sequence ID" value="NZ_CP097635.1"/>
</dbReference>
<reference evidence="2" key="1">
    <citation type="submission" date="2022-05" db="EMBL/GenBank/DDBJ databases">
        <title>An RpoN-dependent PEP-CTERM gene is involved in floc formation of an Aquincola tertiaricarbonis strain.</title>
        <authorList>
            <person name="Qiu D."/>
            <person name="Xia M."/>
        </authorList>
    </citation>
    <scope>NUCLEOTIDE SEQUENCE</scope>
    <source>
        <strain evidence="2">RN12</strain>
    </source>
</reference>
<feature type="chain" id="PRO_5045071148" description="Lipoprotein" evidence="1">
    <location>
        <begin position="22"/>
        <end position="233"/>
    </location>
</feature>
<keyword evidence="1" id="KW-0732">Signal</keyword>
<proteinExistence type="predicted"/>
<name>A0ABY4S6N5_AQUTE</name>
<dbReference type="PROSITE" id="PS51257">
    <property type="entry name" value="PROKAR_LIPOPROTEIN"/>
    <property type="match status" value="1"/>
</dbReference>
<organism evidence="2 3">
    <name type="scientific">Aquincola tertiaricarbonis</name>
    <dbReference type="NCBI Taxonomy" id="391953"/>
    <lineage>
        <taxon>Bacteria</taxon>
        <taxon>Pseudomonadati</taxon>
        <taxon>Pseudomonadota</taxon>
        <taxon>Betaproteobacteria</taxon>
        <taxon>Burkholderiales</taxon>
        <taxon>Sphaerotilaceae</taxon>
        <taxon>Aquincola</taxon>
    </lineage>
</organism>
<feature type="signal peptide" evidence="1">
    <location>
        <begin position="1"/>
        <end position="21"/>
    </location>
</feature>
<dbReference type="Proteomes" id="UP001056201">
    <property type="component" value="Chromosome 1"/>
</dbReference>
<sequence>MSQLIRLSRLAAAAALSALLAACGGGSDDDAGEPATTTYNARAAFQQLLGTGGSWTVSGTGNDSRSYQITLSYTPSGSSLFVMDGLVYDTATQTLTLRQSGSSSDSVTQTIYHNLSTATVAGTRTTDDECSVAVATGSLPTAARVGDSGPLFRLTDYEGCVGSTAVGVSDVTWSVERNAGRAYYCLTTRYVTAGGLEIECVEANGTGGLLGNRARVRLEAPVTGGTFILDASN</sequence>
<keyword evidence="3" id="KW-1185">Reference proteome</keyword>
<dbReference type="EMBL" id="CP097635">
    <property type="protein sequence ID" value="URI08094.1"/>
    <property type="molecule type" value="Genomic_DNA"/>
</dbReference>
<evidence type="ECO:0000256" key="1">
    <source>
        <dbReference type="SAM" id="SignalP"/>
    </source>
</evidence>
<gene>
    <name evidence="2" type="ORF">MW290_05805</name>
</gene>
<evidence type="ECO:0008006" key="4">
    <source>
        <dbReference type="Google" id="ProtNLM"/>
    </source>
</evidence>
<accession>A0ABY4S6N5</accession>
<evidence type="ECO:0000313" key="3">
    <source>
        <dbReference type="Proteomes" id="UP001056201"/>
    </source>
</evidence>